<dbReference type="Proteomes" id="UP000605846">
    <property type="component" value="Unassembled WGS sequence"/>
</dbReference>
<name>A0A8H7EJI1_9FUNG</name>
<feature type="domain" description="Integrase zinc-binding" evidence="1">
    <location>
        <begin position="30"/>
        <end position="84"/>
    </location>
</feature>
<dbReference type="AlphaFoldDB" id="A0A8H7EJI1"/>
<evidence type="ECO:0000313" key="2">
    <source>
        <dbReference type="EMBL" id="KAF7720347.1"/>
    </source>
</evidence>
<reference evidence="2" key="1">
    <citation type="submission" date="2020-01" db="EMBL/GenBank/DDBJ databases">
        <title>Genome Sequencing of Three Apophysomyces-Like Fungal Strains Confirms a Novel Fungal Genus in the Mucoromycota with divergent Burkholderia-like Endosymbiotic Bacteria.</title>
        <authorList>
            <person name="Stajich J.E."/>
            <person name="Macias A.M."/>
            <person name="Carter-House D."/>
            <person name="Lovett B."/>
            <person name="Kasson L.R."/>
            <person name="Berry K."/>
            <person name="Grigoriev I."/>
            <person name="Chang Y."/>
            <person name="Spatafora J."/>
            <person name="Kasson M.T."/>
        </authorList>
    </citation>
    <scope>NUCLEOTIDE SEQUENCE</scope>
    <source>
        <strain evidence="2">NRRL A-21654</strain>
    </source>
</reference>
<organism evidence="2 3">
    <name type="scientific">Apophysomyces ossiformis</name>
    <dbReference type="NCBI Taxonomy" id="679940"/>
    <lineage>
        <taxon>Eukaryota</taxon>
        <taxon>Fungi</taxon>
        <taxon>Fungi incertae sedis</taxon>
        <taxon>Mucoromycota</taxon>
        <taxon>Mucoromycotina</taxon>
        <taxon>Mucoromycetes</taxon>
        <taxon>Mucorales</taxon>
        <taxon>Mucorineae</taxon>
        <taxon>Mucoraceae</taxon>
        <taxon>Apophysomyces</taxon>
    </lineage>
</organism>
<dbReference type="OrthoDB" id="2281046at2759"/>
<accession>A0A8H7EJI1</accession>
<dbReference type="Gene3D" id="1.10.340.70">
    <property type="match status" value="1"/>
</dbReference>
<comment type="caution">
    <text evidence="2">The sequence shown here is derived from an EMBL/GenBank/DDBJ whole genome shotgun (WGS) entry which is preliminary data.</text>
</comment>
<sequence>MLVEGNIVKTPTTEQKYLSHKAQLDYITLPETERANIILQAHLNGHFGAEAIVNAIHSDGMHWENLKRDALNAVASCPECQRFNIAKHRYHPLCSITANAPGDYWAIDLGDLNITSNN</sequence>
<dbReference type="EMBL" id="JABAYA010001074">
    <property type="protein sequence ID" value="KAF7720347.1"/>
    <property type="molecule type" value="Genomic_DNA"/>
</dbReference>
<keyword evidence="3" id="KW-1185">Reference proteome</keyword>
<dbReference type="InterPro" id="IPR041588">
    <property type="entry name" value="Integrase_H2C2"/>
</dbReference>
<protein>
    <recommendedName>
        <fullName evidence="1">Integrase zinc-binding domain-containing protein</fullName>
    </recommendedName>
</protein>
<feature type="non-terminal residue" evidence="2">
    <location>
        <position position="118"/>
    </location>
</feature>
<proteinExistence type="predicted"/>
<evidence type="ECO:0000259" key="1">
    <source>
        <dbReference type="Pfam" id="PF17921"/>
    </source>
</evidence>
<evidence type="ECO:0000313" key="3">
    <source>
        <dbReference type="Proteomes" id="UP000605846"/>
    </source>
</evidence>
<gene>
    <name evidence="2" type="ORF">EC973_000552</name>
</gene>
<dbReference type="Pfam" id="PF17921">
    <property type="entry name" value="Integrase_H2C2"/>
    <property type="match status" value="1"/>
</dbReference>